<accession>A0A975F105</accession>
<proteinExistence type="predicted"/>
<feature type="domain" description="Alpha/beta hydrolase fold-3" evidence="2">
    <location>
        <begin position="71"/>
        <end position="287"/>
    </location>
</feature>
<dbReference type="GO" id="GO:0016787">
    <property type="term" value="F:hydrolase activity"/>
    <property type="evidence" value="ECO:0007669"/>
    <property type="project" value="UniProtKB-KW"/>
</dbReference>
<dbReference type="Proteomes" id="UP000671995">
    <property type="component" value="Chromosome"/>
</dbReference>
<dbReference type="SUPFAM" id="SSF53474">
    <property type="entry name" value="alpha/beta-Hydrolases"/>
    <property type="match status" value="1"/>
</dbReference>
<dbReference type="InterPro" id="IPR029058">
    <property type="entry name" value="AB_hydrolase_fold"/>
</dbReference>
<dbReference type="Pfam" id="PF07859">
    <property type="entry name" value="Abhydrolase_3"/>
    <property type="match status" value="1"/>
</dbReference>
<dbReference type="Gene3D" id="3.40.50.1820">
    <property type="entry name" value="alpha/beta hydrolase"/>
    <property type="match status" value="1"/>
</dbReference>
<name>A0A975F105_9SPIR</name>
<organism evidence="3 4">
    <name type="scientific">Treponema parvum</name>
    <dbReference type="NCBI Taxonomy" id="138851"/>
    <lineage>
        <taxon>Bacteria</taxon>
        <taxon>Pseudomonadati</taxon>
        <taxon>Spirochaetota</taxon>
        <taxon>Spirochaetia</taxon>
        <taxon>Spirochaetales</taxon>
        <taxon>Treponemataceae</taxon>
        <taxon>Treponema</taxon>
    </lineage>
</organism>
<dbReference type="AlphaFoldDB" id="A0A975F105"/>
<reference evidence="3" key="1">
    <citation type="submission" date="2020-05" db="EMBL/GenBank/DDBJ databases">
        <authorList>
            <person name="Zeng H."/>
            <person name="Chan Y.K."/>
            <person name="Watt R.M."/>
        </authorList>
    </citation>
    <scope>NUCLEOTIDE SEQUENCE</scope>
    <source>
        <strain evidence="3">ATCC 700773</strain>
    </source>
</reference>
<evidence type="ECO:0000313" key="3">
    <source>
        <dbReference type="EMBL" id="QTQ12650.1"/>
    </source>
</evidence>
<evidence type="ECO:0000259" key="2">
    <source>
        <dbReference type="Pfam" id="PF07859"/>
    </source>
</evidence>
<sequence>MFFSDNRKAAVKKLRNLVLNSKTEISVFRKKLEAAFQNPILPNRVTLSEHVYGNIKCDVLIPEIYSSRRIVLYIHGGCFAGGSCASWRNFCASIANTASSRVVVPEYRLAPAHAFPAAMEDIQLCFRSLYTEEQISLSLDAAAGEKAEPEIIVAADGSGATLALAVLFTLKERYKKSVKQAILFSPWLNLSPSSQVFQEKRSCDEVITADCLRKSGEFYTYESNLQNPLVSPVYVEEEMLKGFPDVFIQMGEKEILLPDAMKFKNKLEENGVNCTLDVWKDMMFMFQMADEYLPSPHLALEKIGKLITARKSCPEDFFADYSKSAAKNRGDAASKAGRDLTE</sequence>
<dbReference type="PANTHER" id="PTHR48081:SF8">
    <property type="entry name" value="ALPHA_BETA HYDROLASE FOLD-3 DOMAIN-CONTAINING PROTEIN-RELATED"/>
    <property type="match status" value="1"/>
</dbReference>
<dbReference type="PANTHER" id="PTHR48081">
    <property type="entry name" value="AB HYDROLASE SUPERFAMILY PROTEIN C4A8.06C"/>
    <property type="match status" value="1"/>
</dbReference>
<dbReference type="InterPro" id="IPR013094">
    <property type="entry name" value="AB_hydrolase_3"/>
</dbReference>
<protein>
    <submittedName>
        <fullName evidence="3">Alpha/beta hydrolase</fullName>
    </submittedName>
</protein>
<dbReference type="InterPro" id="IPR050300">
    <property type="entry name" value="GDXG_lipolytic_enzyme"/>
</dbReference>
<dbReference type="EMBL" id="CP054257">
    <property type="protein sequence ID" value="QTQ12650.1"/>
    <property type="molecule type" value="Genomic_DNA"/>
</dbReference>
<evidence type="ECO:0000256" key="1">
    <source>
        <dbReference type="ARBA" id="ARBA00022801"/>
    </source>
</evidence>
<dbReference type="RefSeq" id="WP_210117363.1">
    <property type="nucleotide sequence ID" value="NZ_CP054257.1"/>
</dbReference>
<gene>
    <name evidence="3" type="ORF">HRI96_10840</name>
</gene>
<reference evidence="3" key="2">
    <citation type="journal article" date="2021" name="Microbiol. Resour. Announc.">
        <title>Complete Genome Sequences of Three Human Oral Treponema parvum Isolates.</title>
        <authorList>
            <person name="Zeng H."/>
            <person name="Watt R.M."/>
        </authorList>
    </citation>
    <scope>NUCLEOTIDE SEQUENCE</scope>
    <source>
        <strain evidence="3">ATCC 700773</strain>
    </source>
</reference>
<evidence type="ECO:0000313" key="4">
    <source>
        <dbReference type="Proteomes" id="UP000671995"/>
    </source>
</evidence>
<keyword evidence="1 3" id="KW-0378">Hydrolase</keyword>